<organism evidence="7 8">
    <name type="scientific">Dermatophilus congolensis</name>
    <dbReference type="NCBI Taxonomy" id="1863"/>
    <lineage>
        <taxon>Bacteria</taxon>
        <taxon>Bacillati</taxon>
        <taxon>Actinomycetota</taxon>
        <taxon>Actinomycetes</taxon>
        <taxon>Micrococcales</taxon>
        <taxon>Dermatophilaceae</taxon>
        <taxon>Dermatophilus</taxon>
    </lineage>
</organism>
<dbReference type="EMBL" id="UFYA01000001">
    <property type="protein sequence ID" value="STD08363.1"/>
    <property type="molecule type" value="Genomic_DNA"/>
</dbReference>
<protein>
    <submittedName>
        <fullName evidence="7">Phosphatidylinositol mannoside acyltransferase</fullName>
        <ecNumber evidence="7">2.3.1.-</ecNumber>
    </submittedName>
</protein>
<reference evidence="7 8" key="1">
    <citation type="submission" date="2018-06" db="EMBL/GenBank/DDBJ databases">
        <authorList>
            <consortium name="Pathogen Informatics"/>
            <person name="Doyle S."/>
        </authorList>
    </citation>
    <scope>NUCLEOTIDE SEQUENCE [LARGE SCALE GENOMIC DNA]</scope>
    <source>
        <strain evidence="7 8">NCTC7915</strain>
    </source>
</reference>
<dbReference type="CDD" id="cd07984">
    <property type="entry name" value="LPLAT_LABLAT-like"/>
    <property type="match status" value="1"/>
</dbReference>
<name>A0AA46BMZ7_9MICO</name>
<dbReference type="InterPro" id="IPR004960">
    <property type="entry name" value="LipA_acyltrans"/>
</dbReference>
<dbReference type="Pfam" id="PF03279">
    <property type="entry name" value="Lip_A_acyltrans"/>
    <property type="match status" value="1"/>
</dbReference>
<evidence type="ECO:0000256" key="1">
    <source>
        <dbReference type="ARBA" id="ARBA00004533"/>
    </source>
</evidence>
<keyword evidence="6 7" id="KW-0012">Acyltransferase</keyword>
<proteinExistence type="predicted"/>
<evidence type="ECO:0000313" key="7">
    <source>
        <dbReference type="EMBL" id="STD08363.1"/>
    </source>
</evidence>
<gene>
    <name evidence="7" type="ORF">NCTC7915_01006</name>
</gene>
<dbReference type="RefSeq" id="WP_181816031.1">
    <property type="nucleotide sequence ID" value="NZ_UFYA01000001.1"/>
</dbReference>
<dbReference type="PANTHER" id="PTHR30606">
    <property type="entry name" value="LIPID A BIOSYNTHESIS LAUROYL ACYLTRANSFERASE"/>
    <property type="match status" value="1"/>
</dbReference>
<dbReference type="NCBIfam" id="NF005919">
    <property type="entry name" value="PRK07920.1"/>
    <property type="match status" value="1"/>
</dbReference>
<accession>A0AA46BMZ7</accession>
<comment type="caution">
    <text evidence="7">The sequence shown here is derived from an EMBL/GenBank/DDBJ whole genome shotgun (WGS) entry which is preliminary data.</text>
</comment>
<dbReference type="GO" id="GO:0016746">
    <property type="term" value="F:acyltransferase activity"/>
    <property type="evidence" value="ECO:0007669"/>
    <property type="project" value="UniProtKB-KW"/>
</dbReference>
<sequence>MKNPTHTWRKRISNKLTTSAFATAWQVIPRLPQRLTFALFDLAAHLTYIANGQGVRTLRENYRHLHPHLPHPRPLETLVRDGVRSYLRYWCELFRLPAMTPEDIRNCTRIEGLHHIRAAMGSPEQPRAVACFLSHSGNWDLAGAWAQLDLGPVVTVAERLQPESVFTLFRATRHALGMRIIALTGEGNVLRTLHSATNKPVIIPLLADRDLTGGGVATTFPGGHINASVGPAALAITAGIAVLPVTIHYESTPETTSYRTVIQFHPPAPPTSGTTHQRVRDTTQYCVDIIANNILNHPQDWHMMQPIYIPQGT</sequence>
<dbReference type="AlphaFoldDB" id="A0AA46BMZ7"/>
<dbReference type="GO" id="GO:0009247">
    <property type="term" value="P:glycolipid biosynthetic process"/>
    <property type="evidence" value="ECO:0007669"/>
    <property type="project" value="UniProtKB-ARBA"/>
</dbReference>
<evidence type="ECO:0000313" key="8">
    <source>
        <dbReference type="Proteomes" id="UP000254118"/>
    </source>
</evidence>
<evidence type="ECO:0000256" key="6">
    <source>
        <dbReference type="ARBA" id="ARBA00023315"/>
    </source>
</evidence>
<dbReference type="GO" id="GO:0005886">
    <property type="term" value="C:plasma membrane"/>
    <property type="evidence" value="ECO:0007669"/>
    <property type="project" value="UniProtKB-SubCell"/>
</dbReference>
<dbReference type="EC" id="2.3.1.-" evidence="7"/>
<dbReference type="PANTHER" id="PTHR30606:SF10">
    <property type="entry name" value="PHOSPHATIDYLINOSITOL MANNOSIDE ACYLTRANSFERASE"/>
    <property type="match status" value="1"/>
</dbReference>
<evidence type="ECO:0000256" key="2">
    <source>
        <dbReference type="ARBA" id="ARBA00022475"/>
    </source>
</evidence>
<keyword evidence="3" id="KW-0997">Cell inner membrane</keyword>
<dbReference type="Proteomes" id="UP000254118">
    <property type="component" value="Unassembled WGS sequence"/>
</dbReference>
<evidence type="ECO:0000256" key="4">
    <source>
        <dbReference type="ARBA" id="ARBA00022679"/>
    </source>
</evidence>
<keyword evidence="2" id="KW-1003">Cell membrane</keyword>
<evidence type="ECO:0000256" key="3">
    <source>
        <dbReference type="ARBA" id="ARBA00022519"/>
    </source>
</evidence>
<evidence type="ECO:0000256" key="5">
    <source>
        <dbReference type="ARBA" id="ARBA00023136"/>
    </source>
</evidence>
<comment type="subcellular location">
    <subcellularLocation>
        <location evidence="1">Cell inner membrane</location>
    </subcellularLocation>
</comment>
<keyword evidence="4 7" id="KW-0808">Transferase</keyword>
<keyword evidence="5" id="KW-0472">Membrane</keyword>